<proteinExistence type="predicted"/>
<feature type="transmembrane region" description="Helical" evidence="1">
    <location>
        <begin position="431"/>
        <end position="453"/>
    </location>
</feature>
<reference evidence="2 3" key="1">
    <citation type="submission" date="2016-12" db="EMBL/GenBank/DDBJ databases">
        <authorList>
            <person name="Song W.-J."/>
            <person name="Kurnit D.M."/>
        </authorList>
    </citation>
    <scope>NUCLEOTIDE SEQUENCE [LARGE SCALE GENOMIC DNA]</scope>
    <source>
        <strain evidence="2 3">IMCC3135</strain>
    </source>
</reference>
<gene>
    <name evidence="2" type="ORF">IMCC3135_09985</name>
</gene>
<organism evidence="2 3">
    <name type="scientific">Granulosicoccus antarcticus IMCC3135</name>
    <dbReference type="NCBI Taxonomy" id="1192854"/>
    <lineage>
        <taxon>Bacteria</taxon>
        <taxon>Pseudomonadati</taxon>
        <taxon>Pseudomonadota</taxon>
        <taxon>Gammaproteobacteria</taxon>
        <taxon>Chromatiales</taxon>
        <taxon>Granulosicoccaceae</taxon>
        <taxon>Granulosicoccus</taxon>
    </lineage>
</organism>
<protein>
    <submittedName>
        <fullName evidence="2">Uncharacterized protein</fullName>
    </submittedName>
</protein>
<dbReference type="EMBL" id="CP018632">
    <property type="protein sequence ID" value="ASJ72091.1"/>
    <property type="molecule type" value="Genomic_DNA"/>
</dbReference>
<dbReference type="AlphaFoldDB" id="A0A2Z2NQ53"/>
<accession>A0A2Z2NQ53</accession>
<dbReference type="RefSeq" id="WP_088917444.1">
    <property type="nucleotide sequence ID" value="NZ_CP018632.1"/>
</dbReference>
<evidence type="ECO:0000256" key="1">
    <source>
        <dbReference type="SAM" id="Phobius"/>
    </source>
</evidence>
<keyword evidence="1" id="KW-1133">Transmembrane helix</keyword>
<dbReference type="KEGG" id="gai:IMCC3135_09985"/>
<keyword evidence="1" id="KW-0472">Membrane</keyword>
<name>A0A2Z2NQ53_9GAMM</name>
<keyword evidence="3" id="KW-1185">Reference proteome</keyword>
<evidence type="ECO:0000313" key="2">
    <source>
        <dbReference type="EMBL" id="ASJ72091.1"/>
    </source>
</evidence>
<evidence type="ECO:0000313" key="3">
    <source>
        <dbReference type="Proteomes" id="UP000250079"/>
    </source>
</evidence>
<keyword evidence="1" id="KW-0812">Transmembrane</keyword>
<sequence>MSDEIRNALEAIRRFKGSVEYFQERLNKETSFGIPGDLRTMTMDDAFRLSYAIRDTQASLSATATPTSVEFKEPLLPKLVQHIEWQRTKSRKDLEILASKVIVCFRSPAFINAWGKVNVFRQLDVVDRLTDVIHLIDLYDPRITTTGNSSSESDRFILDASEGRESIFKPINFEVLLNNLPDQLNPDNNKPEFKLNDKSVLEQASFLGEMKVEVILKWVLTAKARLGAILTIITHLEPQQTSQSELMFNYYSKLLFGLNDIEEISKAANPAEKVKLMSEIVSNAGLKGLNPTVATKLMAGLKAVSIPISLITGFLKTTTGLLELSTSPKGKIDIKKAGKTLGEAIKLIGTAATTLGGDGIKKVAGKLCSVLAVPMLAFEVADAHAKFSSAEHNGDLSVAFGAAVLGLSSVVGVAFSLYLSFCVASAAAGPAGLIISLATGIILGLTLLGLYLVNFTKDHQLLIFAERCAFGRRFRDSTKEKPGHVAYDFGKPGAINTDTMIERLYSLQTSVGFKATPTGSQALSISLTHAAPALPKEMELSMSFIGDGLNNIVDEKVKGFDEAAFRTGIINLLASDYENVKGQFFKLVLTYKHGTRTIEYAEVP</sequence>
<dbReference type="Proteomes" id="UP000250079">
    <property type="component" value="Chromosome"/>
</dbReference>
<feature type="transmembrane region" description="Helical" evidence="1">
    <location>
        <begin position="396"/>
        <end position="419"/>
    </location>
</feature>